<protein>
    <submittedName>
        <fullName evidence="1">Uncharacterized protein</fullName>
    </submittedName>
</protein>
<gene>
    <name evidence="1" type="ORF">BZL29_5999</name>
</gene>
<dbReference type="Proteomes" id="UP000188532">
    <property type="component" value="Unassembled WGS sequence"/>
</dbReference>
<proteinExistence type="predicted"/>
<dbReference type="AlphaFoldDB" id="A0A1V3WRV4"/>
<name>A0A1V3WRV4_MYCKA</name>
<evidence type="ECO:0000313" key="2">
    <source>
        <dbReference type="Proteomes" id="UP000188532"/>
    </source>
</evidence>
<accession>A0A1V3WRV4</accession>
<sequence>MVVGVAVRELVAAVREVASGIQRDVQIVVRLAAEDAGLSAALLSDDVRP</sequence>
<dbReference type="EMBL" id="MVBN01000007">
    <property type="protein sequence ID" value="OOK69683.1"/>
    <property type="molecule type" value="Genomic_DNA"/>
</dbReference>
<comment type="caution">
    <text evidence="1">The sequence shown here is derived from an EMBL/GenBank/DDBJ whole genome shotgun (WGS) entry which is preliminary data.</text>
</comment>
<evidence type="ECO:0000313" key="1">
    <source>
        <dbReference type="EMBL" id="OOK69683.1"/>
    </source>
</evidence>
<reference evidence="1 2" key="1">
    <citation type="submission" date="2017-02" db="EMBL/GenBank/DDBJ databases">
        <title>Complete genome sequences of Mycobacterium kansasii strains isolated from rhesus macaques.</title>
        <authorList>
            <person name="Panda A."/>
            <person name="Nagaraj S."/>
            <person name="Zhao X."/>
            <person name="Tettelin H."/>
            <person name="Detolla L.J."/>
        </authorList>
    </citation>
    <scope>NUCLEOTIDE SEQUENCE [LARGE SCALE GENOMIC DNA]</scope>
    <source>
        <strain evidence="1 2">11-3469</strain>
    </source>
</reference>
<organism evidence="1 2">
    <name type="scientific">Mycobacterium kansasii</name>
    <dbReference type="NCBI Taxonomy" id="1768"/>
    <lineage>
        <taxon>Bacteria</taxon>
        <taxon>Bacillati</taxon>
        <taxon>Actinomycetota</taxon>
        <taxon>Actinomycetes</taxon>
        <taxon>Mycobacteriales</taxon>
        <taxon>Mycobacteriaceae</taxon>
        <taxon>Mycobacterium</taxon>
    </lineage>
</organism>